<name>A0A9D7LQY9_9RHOO</name>
<dbReference type="SUPFAM" id="SSF69318">
    <property type="entry name" value="Integrin alpha N-terminal domain"/>
    <property type="match status" value="1"/>
</dbReference>
<dbReference type="Proteomes" id="UP000808146">
    <property type="component" value="Unassembled WGS sequence"/>
</dbReference>
<accession>A0A9D7LQY9</accession>
<dbReference type="AlphaFoldDB" id="A0A9D7LQY9"/>
<comment type="caution">
    <text evidence="1">The sequence shown here is derived from an EMBL/GenBank/DDBJ whole genome shotgun (WGS) entry which is preliminary data.</text>
</comment>
<dbReference type="InterPro" id="IPR028994">
    <property type="entry name" value="Integrin_alpha_N"/>
</dbReference>
<reference evidence="1" key="1">
    <citation type="submission" date="2020-10" db="EMBL/GenBank/DDBJ databases">
        <title>Connecting structure to function with the recovery of over 1000 high-quality activated sludge metagenome-assembled genomes encoding full-length rRNA genes using long-read sequencing.</title>
        <authorList>
            <person name="Singleton C.M."/>
            <person name="Petriglieri F."/>
            <person name="Kristensen J.M."/>
            <person name="Kirkegaard R.H."/>
            <person name="Michaelsen T.Y."/>
            <person name="Andersen M.H."/>
            <person name="Karst S.M."/>
            <person name="Dueholm M.S."/>
            <person name="Nielsen P.H."/>
            <person name="Albertsen M."/>
        </authorList>
    </citation>
    <scope>NUCLEOTIDE SEQUENCE</scope>
    <source>
        <strain evidence="1">OdNE_18-Q3-R46-58_BAT3C.305</strain>
    </source>
</reference>
<sequence length="155" mass="16305">MTGLIPGGVLAVDSVSAGLSEADKRAVFKAAGAVQRKGAWVICVDDPNASGATIERVGDLDGDGLPEVVVTEAGSFCHGQAGVGYQVLSKQPAGGWRVIAANSGVPEFLKTRGVNGWPDISVGGPGFCFPVERWNGKQYVLNRFEYKGKRCKPQR</sequence>
<gene>
    <name evidence="1" type="ORF">IPN75_08500</name>
</gene>
<evidence type="ECO:0000313" key="2">
    <source>
        <dbReference type="Proteomes" id="UP000808146"/>
    </source>
</evidence>
<proteinExistence type="predicted"/>
<organism evidence="1 2">
    <name type="scientific">Candidatus Dechloromonas phosphorivorans</name>
    <dbReference type="NCBI Taxonomy" id="2899244"/>
    <lineage>
        <taxon>Bacteria</taxon>
        <taxon>Pseudomonadati</taxon>
        <taxon>Pseudomonadota</taxon>
        <taxon>Betaproteobacteria</taxon>
        <taxon>Rhodocyclales</taxon>
        <taxon>Azonexaceae</taxon>
        <taxon>Dechloromonas</taxon>
    </lineage>
</organism>
<evidence type="ECO:0000313" key="1">
    <source>
        <dbReference type="EMBL" id="MBK8890430.1"/>
    </source>
</evidence>
<dbReference type="EMBL" id="JADKBR010000007">
    <property type="protein sequence ID" value="MBK8890430.1"/>
    <property type="molecule type" value="Genomic_DNA"/>
</dbReference>
<protein>
    <submittedName>
        <fullName evidence="1">Uncharacterized protein</fullName>
    </submittedName>
</protein>